<feature type="transmembrane region" description="Helical" evidence="8">
    <location>
        <begin position="163"/>
        <end position="184"/>
    </location>
</feature>
<evidence type="ECO:0000256" key="8">
    <source>
        <dbReference type="SAM" id="Phobius"/>
    </source>
</evidence>
<evidence type="ECO:0000313" key="11">
    <source>
        <dbReference type="Proteomes" id="UP000295657"/>
    </source>
</evidence>
<dbReference type="Pfam" id="PF00482">
    <property type="entry name" value="T2SSF"/>
    <property type="match status" value="2"/>
</dbReference>
<evidence type="ECO:0000256" key="7">
    <source>
        <dbReference type="ARBA" id="ARBA00023136"/>
    </source>
</evidence>
<dbReference type="OrthoDB" id="9805682at2"/>
<dbReference type="InterPro" id="IPR003004">
    <property type="entry name" value="GspF/PilC"/>
</dbReference>
<dbReference type="GO" id="GO:0005886">
    <property type="term" value="C:plasma membrane"/>
    <property type="evidence" value="ECO:0007669"/>
    <property type="project" value="UniProtKB-SubCell"/>
</dbReference>
<evidence type="ECO:0000256" key="6">
    <source>
        <dbReference type="ARBA" id="ARBA00022989"/>
    </source>
</evidence>
<keyword evidence="3" id="KW-1003">Cell membrane</keyword>
<evidence type="ECO:0000256" key="1">
    <source>
        <dbReference type="ARBA" id="ARBA00004429"/>
    </source>
</evidence>
<evidence type="ECO:0000256" key="2">
    <source>
        <dbReference type="ARBA" id="ARBA00005745"/>
    </source>
</evidence>
<name>A0A4R6V8U8_9PAST</name>
<sequence length="406" mass="45868">MALKQYRWQAINRFNLVQKGLIVAASASQARQELFLREMRDIRLQRNWQFIREPGYAEVCDLLLQLALLLKSSLPLQEALSLLLLDCHNVRLNQWIRALLRDIESGLPLSVSVEAQGKYLSFQDCRLIQAGEMTGQLARVCGEIAVNKQQSLALRRKIQKISLYPLFVLIISLIMSTVLLLFIVPEFSLMYANNGAELPAITAALLFLSAFLQQYLGALILIIVLSICLFRLRLRHSSWCHAQKSAFINSVPLLGKIKRLSRLIAFCRSLQLMLGAGVPINQALESFLPRHEKRRQGVHMQEDFILTREIGFILQGIARGYSFSDSVGSELFPAKARKMLQVGEQSGELNIMLQHIAESYGQQLEHRIALLSQLLEPILMLIIGGLIGLIMLGMYLPIFNMGAFLQ</sequence>
<comment type="similarity">
    <text evidence="2">Belongs to the GSP F family.</text>
</comment>
<organism evidence="10 11">
    <name type="scientific">Mesocricetibacter intestinalis</name>
    <dbReference type="NCBI Taxonomy" id="1521930"/>
    <lineage>
        <taxon>Bacteria</taxon>
        <taxon>Pseudomonadati</taxon>
        <taxon>Pseudomonadota</taxon>
        <taxon>Gammaproteobacteria</taxon>
        <taxon>Pasteurellales</taxon>
        <taxon>Pasteurellaceae</taxon>
        <taxon>Mesocricetibacter</taxon>
    </lineage>
</organism>
<dbReference type="EMBL" id="SNYQ01000003">
    <property type="protein sequence ID" value="TDQ58142.1"/>
    <property type="molecule type" value="Genomic_DNA"/>
</dbReference>
<dbReference type="PANTHER" id="PTHR30012:SF7">
    <property type="entry name" value="PROTEIN TRANSPORT PROTEIN HOFC HOMOLOG"/>
    <property type="match status" value="1"/>
</dbReference>
<comment type="caution">
    <text evidence="10">The sequence shown here is derived from an EMBL/GenBank/DDBJ whole genome shotgun (WGS) entry which is preliminary data.</text>
</comment>
<evidence type="ECO:0000256" key="5">
    <source>
        <dbReference type="ARBA" id="ARBA00022692"/>
    </source>
</evidence>
<dbReference type="PRINTS" id="PR00812">
    <property type="entry name" value="BCTERIALGSPF"/>
</dbReference>
<dbReference type="Proteomes" id="UP000295657">
    <property type="component" value="Unassembled WGS sequence"/>
</dbReference>
<dbReference type="Gene3D" id="1.20.81.30">
    <property type="entry name" value="Type II secretion system (T2SS), domain F"/>
    <property type="match status" value="2"/>
</dbReference>
<feature type="transmembrane region" description="Helical" evidence="8">
    <location>
        <begin position="378"/>
        <end position="398"/>
    </location>
</feature>
<accession>A0A4R6V8U8</accession>
<keyword evidence="4" id="KW-0997">Cell inner membrane</keyword>
<feature type="domain" description="Type II secretion system protein GspF" evidence="9">
    <location>
        <begin position="266"/>
        <end position="397"/>
    </location>
</feature>
<dbReference type="InterPro" id="IPR018076">
    <property type="entry name" value="T2SS_GspF_dom"/>
</dbReference>
<protein>
    <submittedName>
        <fullName evidence="10">Protein transport protein HofC</fullName>
    </submittedName>
</protein>
<feature type="transmembrane region" description="Helical" evidence="8">
    <location>
        <begin position="204"/>
        <end position="230"/>
    </location>
</feature>
<dbReference type="PANTHER" id="PTHR30012">
    <property type="entry name" value="GENERAL SECRETION PATHWAY PROTEIN"/>
    <property type="match status" value="1"/>
</dbReference>
<dbReference type="GO" id="GO:0015628">
    <property type="term" value="P:protein secretion by the type II secretion system"/>
    <property type="evidence" value="ECO:0007669"/>
    <property type="project" value="TreeGrafter"/>
</dbReference>
<comment type="subcellular location">
    <subcellularLocation>
        <location evidence="1">Cell inner membrane</location>
        <topology evidence="1">Multi-pass membrane protein</topology>
    </subcellularLocation>
</comment>
<keyword evidence="7 8" id="KW-0472">Membrane</keyword>
<keyword evidence="5 8" id="KW-0812">Transmembrane</keyword>
<dbReference type="RefSeq" id="WP_133544481.1">
    <property type="nucleotide sequence ID" value="NZ_SNYQ01000003.1"/>
</dbReference>
<keyword evidence="11" id="KW-1185">Reference proteome</keyword>
<feature type="domain" description="Type II secretion system protein GspF" evidence="9">
    <location>
        <begin position="63"/>
        <end position="185"/>
    </location>
</feature>
<evidence type="ECO:0000313" key="10">
    <source>
        <dbReference type="EMBL" id="TDQ58142.1"/>
    </source>
</evidence>
<evidence type="ECO:0000259" key="9">
    <source>
        <dbReference type="Pfam" id="PF00482"/>
    </source>
</evidence>
<proteinExistence type="inferred from homology"/>
<dbReference type="InterPro" id="IPR042094">
    <property type="entry name" value="T2SS_GspF_sf"/>
</dbReference>
<dbReference type="AlphaFoldDB" id="A0A4R6V8U8"/>
<reference evidence="10 11" key="1">
    <citation type="submission" date="2019-03" db="EMBL/GenBank/DDBJ databases">
        <title>Genomic Encyclopedia of Type Strains, Phase IV (KMG-IV): sequencing the most valuable type-strain genomes for metagenomic binning, comparative biology and taxonomic classification.</title>
        <authorList>
            <person name="Goeker M."/>
        </authorList>
    </citation>
    <scope>NUCLEOTIDE SEQUENCE [LARGE SCALE GENOMIC DNA]</scope>
    <source>
        <strain evidence="10 11">DSM 28403</strain>
    </source>
</reference>
<gene>
    <name evidence="10" type="ORF">EDC45_1215</name>
</gene>
<evidence type="ECO:0000256" key="4">
    <source>
        <dbReference type="ARBA" id="ARBA00022519"/>
    </source>
</evidence>
<keyword evidence="6 8" id="KW-1133">Transmembrane helix</keyword>
<evidence type="ECO:0000256" key="3">
    <source>
        <dbReference type="ARBA" id="ARBA00022475"/>
    </source>
</evidence>